<accession>A0A8H6ST02</accession>
<keyword evidence="2" id="KW-1185">Reference proteome</keyword>
<gene>
    <name evidence="1" type="ORF">HMN09_00857200</name>
</gene>
<comment type="caution">
    <text evidence="1">The sequence shown here is derived from an EMBL/GenBank/DDBJ whole genome shotgun (WGS) entry which is preliminary data.</text>
</comment>
<sequence length="475" mass="53477">MAQQLPAELLTEIFDNCSPPWHTEHRLNDDITAAMELERLSLGYLHRLAQVCVFWRATVLNTPQLWSTVVVDTSFWPDINLPTETLLAVLRNTLERGQSSGLLLQVGMGDHDDATHSVAELLCMHSHRWHHVYIWCGASHTLGLFSSAKGNLPWLHSLRVAGFLDSGLDIFETAPRLRRFLSSQDFDRISTLAIPWHQLEWVSYTGGRHNPYYAVRGLGLMKDIGDCHLFLEGGYELKSTAWETQIPVTSNLQRLTLVAEASIEESATVLGRIFDLLTLPALTLLYIQVSNTPALWNADRFITMAERSSFHAHLTKLEIRAIITPQEMVRCLAVLDAVKELTIADFVTPPGNILITDALLAALSCDDDEGSKAVILPRLEQLDITTRLEFRPQTYIDFIASRLRYLKIRSTRIPGEPLFKQYFVWVPSGGHRLDPITVLEDGLKEWIQTGELRYTQSCCSCKQCEVALGGTLTST</sequence>
<reference evidence="1" key="1">
    <citation type="submission" date="2020-05" db="EMBL/GenBank/DDBJ databases">
        <title>Mycena genomes resolve the evolution of fungal bioluminescence.</title>
        <authorList>
            <person name="Tsai I.J."/>
        </authorList>
    </citation>
    <scope>NUCLEOTIDE SEQUENCE</scope>
    <source>
        <strain evidence="1">110903Hualien_Pintung</strain>
    </source>
</reference>
<organism evidence="1 2">
    <name type="scientific">Mycena chlorophos</name>
    <name type="common">Agaric fungus</name>
    <name type="synonym">Agaricus chlorophos</name>
    <dbReference type="NCBI Taxonomy" id="658473"/>
    <lineage>
        <taxon>Eukaryota</taxon>
        <taxon>Fungi</taxon>
        <taxon>Dikarya</taxon>
        <taxon>Basidiomycota</taxon>
        <taxon>Agaricomycotina</taxon>
        <taxon>Agaricomycetes</taxon>
        <taxon>Agaricomycetidae</taxon>
        <taxon>Agaricales</taxon>
        <taxon>Marasmiineae</taxon>
        <taxon>Mycenaceae</taxon>
        <taxon>Mycena</taxon>
    </lineage>
</organism>
<name>A0A8H6ST02_MYCCL</name>
<evidence type="ECO:0000313" key="1">
    <source>
        <dbReference type="EMBL" id="KAF7304545.1"/>
    </source>
</evidence>
<protein>
    <submittedName>
        <fullName evidence="1">F-box domain-containing protein</fullName>
    </submittedName>
</protein>
<dbReference type="AlphaFoldDB" id="A0A8H6ST02"/>
<dbReference type="Proteomes" id="UP000613580">
    <property type="component" value="Unassembled WGS sequence"/>
</dbReference>
<proteinExistence type="predicted"/>
<evidence type="ECO:0000313" key="2">
    <source>
        <dbReference type="Proteomes" id="UP000613580"/>
    </source>
</evidence>
<dbReference type="OrthoDB" id="3365698at2759"/>
<dbReference type="EMBL" id="JACAZE010000011">
    <property type="protein sequence ID" value="KAF7304545.1"/>
    <property type="molecule type" value="Genomic_DNA"/>
</dbReference>